<dbReference type="EMBL" id="BMHT01000001">
    <property type="protein sequence ID" value="GGE96183.1"/>
    <property type="molecule type" value="Genomic_DNA"/>
</dbReference>
<feature type="domain" description="BPL/LPL catalytic" evidence="2">
    <location>
        <begin position="19"/>
        <end position="199"/>
    </location>
</feature>
<dbReference type="GO" id="GO:0016874">
    <property type="term" value="F:ligase activity"/>
    <property type="evidence" value="ECO:0007669"/>
    <property type="project" value="UniProtKB-KW"/>
</dbReference>
<dbReference type="PANTHER" id="PTHR12835:SF5">
    <property type="entry name" value="BIOTIN--PROTEIN LIGASE"/>
    <property type="match status" value="1"/>
</dbReference>
<dbReference type="NCBIfam" id="TIGR00121">
    <property type="entry name" value="birA_ligase"/>
    <property type="match status" value="1"/>
</dbReference>
<organism evidence="3 4">
    <name type="scientific">Hymenobacter cavernae</name>
    <dbReference type="NCBI Taxonomy" id="2044852"/>
    <lineage>
        <taxon>Bacteria</taxon>
        <taxon>Pseudomonadati</taxon>
        <taxon>Bacteroidota</taxon>
        <taxon>Cytophagia</taxon>
        <taxon>Cytophagales</taxon>
        <taxon>Hymenobacteraceae</taxon>
        <taxon>Hymenobacter</taxon>
    </lineage>
</organism>
<reference evidence="4" key="1">
    <citation type="journal article" date="2019" name="Int. J. Syst. Evol. Microbiol.">
        <title>The Global Catalogue of Microorganisms (GCM) 10K type strain sequencing project: providing services to taxonomists for standard genome sequencing and annotation.</title>
        <authorList>
            <consortium name="The Broad Institute Genomics Platform"/>
            <consortium name="The Broad Institute Genome Sequencing Center for Infectious Disease"/>
            <person name="Wu L."/>
            <person name="Ma J."/>
        </authorList>
    </citation>
    <scope>NUCLEOTIDE SEQUENCE [LARGE SCALE GENOMIC DNA]</scope>
    <source>
        <strain evidence="4">CGMCC 1.15197</strain>
    </source>
</reference>
<dbReference type="PANTHER" id="PTHR12835">
    <property type="entry name" value="BIOTIN PROTEIN LIGASE"/>
    <property type="match status" value="1"/>
</dbReference>
<dbReference type="Pfam" id="PF03099">
    <property type="entry name" value="BPL_LplA_LipB"/>
    <property type="match status" value="1"/>
</dbReference>
<dbReference type="Gene3D" id="3.30.930.10">
    <property type="entry name" value="Bira Bifunctional Protein, Domain 2"/>
    <property type="match status" value="1"/>
</dbReference>
<evidence type="ECO:0000313" key="3">
    <source>
        <dbReference type="EMBL" id="GGE96183.1"/>
    </source>
</evidence>
<keyword evidence="1 3" id="KW-0436">Ligase</keyword>
<keyword evidence="4" id="KW-1185">Reference proteome</keyword>
<evidence type="ECO:0000256" key="1">
    <source>
        <dbReference type="ARBA" id="ARBA00022598"/>
    </source>
</evidence>
<protein>
    <submittedName>
        <fullName evidence="3">Biotin--[acetyl-CoA-carboxylase] ligase</fullName>
    </submittedName>
</protein>
<comment type="caution">
    <text evidence="3">The sequence shown here is derived from an EMBL/GenBank/DDBJ whole genome shotgun (WGS) entry which is preliminary data.</text>
</comment>
<dbReference type="CDD" id="cd16442">
    <property type="entry name" value="BPL"/>
    <property type="match status" value="1"/>
</dbReference>
<accession>A0ABQ1TIC5</accession>
<proteinExistence type="predicted"/>
<dbReference type="PROSITE" id="PS51733">
    <property type="entry name" value="BPL_LPL_CATALYTIC"/>
    <property type="match status" value="1"/>
</dbReference>
<name>A0ABQ1TIC5_9BACT</name>
<dbReference type="SUPFAM" id="SSF55681">
    <property type="entry name" value="Class II aaRS and biotin synthetases"/>
    <property type="match status" value="1"/>
</dbReference>
<gene>
    <name evidence="3" type="ORF">GCM10011383_03660</name>
</gene>
<dbReference type="InterPro" id="IPR045864">
    <property type="entry name" value="aa-tRNA-synth_II/BPL/LPL"/>
</dbReference>
<sequence length="264" mass="29582">MNVTKYENQVEALSPNTLFTGQQLLWLPECESTNTEAQRLIVKNSATEGCTVITDKQTAGRGQRGNQWEAMPGENLTLSVVWFPGFLAANDQFQLSQAVALAVHDWAGSLLGPDPVLRLKWPNDLFFSDQKLGGILIENTVSGAKIQSSIVGIGLNINQQNFGIATATSFGRLTGRHYMLPPLAARLLECLERRYLQLRAGQLTNLRADYLRALYRYQEWHPYEVAGKRVQGRITAIDEAGRLILEIDGRLFHFGLQEVKFVYD</sequence>
<dbReference type="InterPro" id="IPR004143">
    <property type="entry name" value="BPL_LPL_catalytic"/>
</dbReference>
<dbReference type="InterPro" id="IPR004408">
    <property type="entry name" value="Biotin_CoA_COase_ligase"/>
</dbReference>
<dbReference type="RefSeq" id="WP_229755080.1">
    <property type="nucleotide sequence ID" value="NZ_BMHT01000001.1"/>
</dbReference>
<evidence type="ECO:0000313" key="4">
    <source>
        <dbReference type="Proteomes" id="UP000632273"/>
    </source>
</evidence>
<evidence type="ECO:0000259" key="2">
    <source>
        <dbReference type="PROSITE" id="PS51733"/>
    </source>
</evidence>
<dbReference type="Proteomes" id="UP000632273">
    <property type="component" value="Unassembled WGS sequence"/>
</dbReference>